<dbReference type="Proteomes" id="UP000007509">
    <property type="component" value="Unassembled WGS sequence"/>
</dbReference>
<reference evidence="2 3" key="1">
    <citation type="journal article" date="2012" name="J. Bacteriol.">
        <title>Twenty-one genome sequences from Pseudomonas species and 19 genome sequences from diverse bacteria isolated from the rhizosphere and endosphere of Populus deltoides.</title>
        <authorList>
            <person name="Brown S.D."/>
            <person name="Utturkar S.M."/>
            <person name="Klingeman D.M."/>
            <person name="Johnson C.M."/>
            <person name="Martin S.L."/>
            <person name="Land M.L."/>
            <person name="Lu T.Y."/>
            <person name="Schadt C.W."/>
            <person name="Doktycz M.J."/>
            <person name="Pelletier D.A."/>
        </authorList>
    </citation>
    <scope>NUCLEOTIDE SEQUENCE [LARGE SCALE GENOMIC DNA]</scope>
    <source>
        <strain evidence="2 3">CF314</strain>
    </source>
</reference>
<proteinExistence type="predicted"/>
<keyword evidence="1" id="KW-0732">Signal</keyword>
<dbReference type="PATRIC" id="fig|1144316.3.peg.3227"/>
<evidence type="ECO:0000256" key="1">
    <source>
        <dbReference type="SAM" id="SignalP"/>
    </source>
</evidence>
<evidence type="ECO:0000313" key="3">
    <source>
        <dbReference type="Proteomes" id="UP000007509"/>
    </source>
</evidence>
<dbReference type="RefSeq" id="WP_007845415.1">
    <property type="nucleotide sequence ID" value="NZ_AKJY01000068.1"/>
</dbReference>
<organism evidence="2 3">
    <name type="scientific">Chryseobacterium populi</name>
    <dbReference type="NCBI Taxonomy" id="1144316"/>
    <lineage>
        <taxon>Bacteria</taxon>
        <taxon>Pseudomonadati</taxon>
        <taxon>Bacteroidota</taxon>
        <taxon>Flavobacteriia</taxon>
        <taxon>Flavobacteriales</taxon>
        <taxon>Weeksellaceae</taxon>
        <taxon>Chryseobacterium group</taxon>
        <taxon>Chryseobacterium</taxon>
    </lineage>
</organism>
<dbReference type="AlphaFoldDB" id="J2K8N0"/>
<dbReference type="EMBL" id="AKJY01000068">
    <property type="protein sequence ID" value="EJL69568.1"/>
    <property type="molecule type" value="Genomic_DNA"/>
</dbReference>
<evidence type="ECO:0000313" key="2">
    <source>
        <dbReference type="EMBL" id="EJL69568.1"/>
    </source>
</evidence>
<accession>J2K8N0</accession>
<comment type="caution">
    <text evidence="2">The sequence shown here is derived from an EMBL/GenBank/DDBJ whole genome shotgun (WGS) entry which is preliminary data.</text>
</comment>
<sequence length="366" mass="38397">MENRIFTCLFLLAGTLALAQVGVNTPDPQATLDVVAKNATGTARTAEGLLVPRVDRQRAQSMTGVTTSTLVYVNNIATGTAAGTAVNINTTGYYYFDGNVWVKVNSGPISDNNIYNTNGSLIGNRIVTQGKNTLTFNSDAVNGFSVDGSTFSVDAANNRVGIGTASPDKKLDVRSASAGAVRIQDGTQGDGYVLTSTADGTGIWKQPRAQVIRGATTGGYDFPFAVISEYRYTGASITLPPGKWLVTISQLIYPQGANLTANDWMFVRSTFSEQNLTATGQVGVQSADVNNMPTLMSFQVSGPYTQGQLRLDVKTGSVYINNSSNGNKTYRYIAGGTAVGGNVAGAYLKGLGGGWAENSLVATAIN</sequence>
<dbReference type="OrthoDB" id="1272218at2"/>
<feature type="chain" id="PRO_5003749610" evidence="1">
    <location>
        <begin position="20"/>
        <end position="366"/>
    </location>
</feature>
<protein>
    <submittedName>
        <fullName evidence="2">Uncharacterized protein</fullName>
    </submittedName>
</protein>
<name>J2K8N0_9FLAO</name>
<gene>
    <name evidence="2" type="ORF">PMI13_03207</name>
</gene>
<keyword evidence="3" id="KW-1185">Reference proteome</keyword>
<feature type="signal peptide" evidence="1">
    <location>
        <begin position="1"/>
        <end position="19"/>
    </location>
</feature>